<feature type="compositionally biased region" description="Low complexity" evidence="1">
    <location>
        <begin position="36"/>
        <end position="46"/>
    </location>
</feature>
<sequence>MELMNFFKASAIAAALVLAGCGGDINISEGAIDNSVTDNSVTNSSSGDGGTDETPVVNDDRPGEASSFLSSQVSTALGKTVDVRSISGRLVAADADASGNITLTNDTVWALEGAVFVGNDNADSINLVIEPGTIVFGRSGSDYLVVSRGSDIEAIGTAAEPIIMTSYNDVLGDEVRAGQWGGVIILGNAPSTKCPQDGTDCSLQVEGVESGAVFGGSDSTDDSGTLNYVVIKYAGFEIAPDNELNGITFGGVGSGTTVDYVQVHANADDGVEFFGGSVNAKHLVLTAIQDDSVDWDNGYNGKLQYVYIEHATDGSDANRGIEGDGDGGDGLDFSLPKLANITIVGNDFNTDELDSEGVLLRDQTGAYITNMLITGTSGMGECLEMDTDETVQGNLTDADITITNSVIACAEAFNSPEGAVDLESWFTTSQSGNQLVAYADRANIGLNIDGTLTSQSTLLSAGGDPAVVDGFFDTNTFVGAVGTSANDWRQGWAFGFGGGEVGVVTSVSGCPAGTTTIAMVDGVTNTCQVSGRITSDLTLTQGNHYALSGAVFVGDDKSDSATLTVEPGVVVYGSSGNDYLVVSRSSKIEANGTAAAPITFTSKQHVSGGVIDGLVNGEAGQWGGLVILGNGNSTKCPQDGSECSLQVEGVQEGAVFGGTDDTDNSGTLRYVRVMHGGFEIAPDNELNGITFGAVGSGTTVEYLQVHKNADDGVEFFGGAVNAKYLVLTGIQDDSVDWDNGFKGNMQFVLVKHADDNSDANRGIEGDGDGGDGEAFSNPTVANMTIIGNTFDTAESDSEGVLLRDQTNAQLYNFVVTGPAGMGECFEADLSDGDTTLEANMDGTNDPQLVFASSVLACGENIKNSGDFDQEAWFTTQSGTSTAATQSAVLNGFYTIDTTAPTDVTTLGTFFSSVDFIGAVKDADNDWTANWTVGL</sequence>
<dbReference type="InterPro" id="IPR006626">
    <property type="entry name" value="PbH1"/>
</dbReference>
<dbReference type="PATRIC" id="fig|1129794.4.peg.1511"/>
<gene>
    <name evidence="2" type="ORF">C427_1524</name>
</gene>
<feature type="region of interest" description="Disordered" evidence="1">
    <location>
        <begin position="36"/>
        <end position="66"/>
    </location>
</feature>
<keyword evidence="3" id="KW-1185">Reference proteome</keyword>
<name>K7AGH6_9ALTE</name>
<evidence type="ECO:0000313" key="2">
    <source>
        <dbReference type="EMBL" id="AGH43633.1"/>
    </source>
</evidence>
<dbReference type="STRING" id="1129794.C427_1524"/>
<dbReference type="Proteomes" id="UP000011864">
    <property type="component" value="Chromosome"/>
</dbReference>
<evidence type="ECO:0000256" key="1">
    <source>
        <dbReference type="SAM" id="MobiDB-lite"/>
    </source>
</evidence>
<dbReference type="EMBL" id="CP003837">
    <property type="protein sequence ID" value="AGH43633.1"/>
    <property type="molecule type" value="Genomic_DNA"/>
</dbReference>
<dbReference type="PANTHER" id="PTHR41339">
    <property type="entry name" value="LIPL48"/>
    <property type="match status" value="1"/>
</dbReference>
<reference evidence="2 3" key="1">
    <citation type="journal article" date="2013" name="Genome Announc.">
        <title>Complete Genome Sequence of Glaciecola psychrophila Strain 170T.</title>
        <authorList>
            <person name="Yin J."/>
            <person name="Chen J."/>
            <person name="Liu G."/>
            <person name="Yu Y."/>
            <person name="Song L."/>
            <person name="Wang X."/>
            <person name="Qu X."/>
        </authorList>
    </citation>
    <scope>NUCLEOTIDE SEQUENCE [LARGE SCALE GENOMIC DNA]</scope>
    <source>
        <strain evidence="2 3">170</strain>
    </source>
</reference>
<accession>K7AGH6</accession>
<dbReference type="PANTHER" id="PTHR41339:SF1">
    <property type="entry name" value="SECRETED PROTEIN"/>
    <property type="match status" value="1"/>
</dbReference>
<dbReference type="OrthoDB" id="237393at2"/>
<organism evidence="2 3">
    <name type="scientific">Paraglaciecola psychrophila 170</name>
    <dbReference type="NCBI Taxonomy" id="1129794"/>
    <lineage>
        <taxon>Bacteria</taxon>
        <taxon>Pseudomonadati</taxon>
        <taxon>Pseudomonadota</taxon>
        <taxon>Gammaproteobacteria</taxon>
        <taxon>Alteromonadales</taxon>
        <taxon>Alteromonadaceae</taxon>
        <taxon>Paraglaciecola</taxon>
    </lineage>
</organism>
<dbReference type="SMART" id="SM00710">
    <property type="entry name" value="PbH1"/>
    <property type="match status" value="7"/>
</dbReference>
<dbReference type="eggNOG" id="COG2182">
    <property type="taxonomic scope" value="Bacteria"/>
</dbReference>
<dbReference type="RefSeq" id="WP_007642133.1">
    <property type="nucleotide sequence ID" value="NC_020514.1"/>
</dbReference>
<evidence type="ECO:0000313" key="3">
    <source>
        <dbReference type="Proteomes" id="UP000011864"/>
    </source>
</evidence>
<dbReference type="HOGENOM" id="CLU_005659_0_0_6"/>
<protein>
    <submittedName>
        <fullName evidence="2">Lipoprotein</fullName>
    </submittedName>
</protein>
<keyword evidence="2" id="KW-0449">Lipoprotein</keyword>
<dbReference type="KEGG" id="gps:C427_1524"/>
<proteinExistence type="predicted"/>
<dbReference type="AlphaFoldDB" id="K7AGH6"/>